<reference evidence="1" key="1">
    <citation type="submission" date="2021-11" db="EMBL/GenBank/DDBJ databases">
        <title>Development of a sustainable strategy for remediation of hydrocarbon-contaminated territories based on the waste exchange concept.</title>
        <authorList>
            <person name="Elkin A."/>
        </authorList>
    </citation>
    <scope>NUCLEOTIDE SEQUENCE</scope>
    <source>
        <strain evidence="1">IEGM 757</strain>
    </source>
</reference>
<sequence>MVSPSTETSTAAASDPEDALRSLVSIYVDLSFSQRELMSVYFAELVNVPDASRADLRLRQRANVEQWSSYLQAICDGLSAADARFLMYAAINLVPDLGVLLGTSAAQQQAENIHRCMLAVLLSRSGQRVDHDEDAQCTPTIGSAH</sequence>
<proteinExistence type="predicted"/>
<protein>
    <recommendedName>
        <fullName evidence="3">TetR family transcriptional regulator</fullName>
    </recommendedName>
</protein>
<comment type="caution">
    <text evidence="1">The sequence shown here is derived from an EMBL/GenBank/DDBJ whole genome shotgun (WGS) entry which is preliminary data.</text>
</comment>
<dbReference type="RefSeq" id="WP_230791667.1">
    <property type="nucleotide sequence ID" value="NZ_JAJNCO010000010.1"/>
</dbReference>
<gene>
    <name evidence="1" type="ORF">LQ384_18510</name>
</gene>
<name>A0AAW4XJ58_RHORH</name>
<dbReference type="SUPFAM" id="SSF48498">
    <property type="entry name" value="Tetracyclin repressor-like, C-terminal domain"/>
    <property type="match status" value="1"/>
</dbReference>
<dbReference type="Proteomes" id="UP001198630">
    <property type="component" value="Unassembled WGS sequence"/>
</dbReference>
<dbReference type="AlphaFoldDB" id="A0AAW4XJ58"/>
<organism evidence="1 2">
    <name type="scientific">Rhodococcus rhodochrous</name>
    <dbReference type="NCBI Taxonomy" id="1829"/>
    <lineage>
        <taxon>Bacteria</taxon>
        <taxon>Bacillati</taxon>
        <taxon>Actinomycetota</taxon>
        <taxon>Actinomycetes</taxon>
        <taxon>Mycobacteriales</taxon>
        <taxon>Nocardiaceae</taxon>
        <taxon>Rhodococcus</taxon>
    </lineage>
</organism>
<accession>A0AAW4XJ58</accession>
<dbReference type="EMBL" id="JAJNCO010000010">
    <property type="protein sequence ID" value="MCD2113107.1"/>
    <property type="molecule type" value="Genomic_DNA"/>
</dbReference>
<evidence type="ECO:0000313" key="2">
    <source>
        <dbReference type="Proteomes" id="UP001198630"/>
    </source>
</evidence>
<dbReference type="InterPro" id="IPR036271">
    <property type="entry name" value="Tet_transcr_reg_TetR-rel_C_sf"/>
</dbReference>
<dbReference type="Gene3D" id="1.10.357.10">
    <property type="entry name" value="Tetracycline Repressor, domain 2"/>
    <property type="match status" value="1"/>
</dbReference>
<evidence type="ECO:0000313" key="1">
    <source>
        <dbReference type="EMBL" id="MCD2113107.1"/>
    </source>
</evidence>
<evidence type="ECO:0008006" key="3">
    <source>
        <dbReference type="Google" id="ProtNLM"/>
    </source>
</evidence>